<dbReference type="CDD" id="cd08023">
    <property type="entry name" value="GH16_laminarinase_like"/>
    <property type="match status" value="1"/>
</dbReference>
<evidence type="ECO:0000313" key="5">
    <source>
        <dbReference type="EMBL" id="THU31610.1"/>
    </source>
</evidence>
<evidence type="ECO:0000313" key="6">
    <source>
        <dbReference type="Proteomes" id="UP000306918"/>
    </source>
</evidence>
<evidence type="ECO:0000259" key="3">
    <source>
        <dbReference type="PROSITE" id="PS50093"/>
    </source>
</evidence>
<feature type="chain" id="PRO_5020431298" evidence="2">
    <location>
        <begin position="24"/>
        <end position="344"/>
    </location>
</feature>
<dbReference type="InterPro" id="IPR035986">
    <property type="entry name" value="PKD_dom_sf"/>
</dbReference>
<dbReference type="SMART" id="SM00089">
    <property type="entry name" value="PKD"/>
    <property type="match status" value="1"/>
</dbReference>
<accession>A0A4S8H9N9</accession>
<dbReference type="Gene3D" id="2.60.120.200">
    <property type="match status" value="1"/>
</dbReference>
<dbReference type="InterPro" id="IPR000757">
    <property type="entry name" value="Beta-glucanase-like"/>
</dbReference>
<comment type="similarity">
    <text evidence="1">Belongs to the glycosyl hydrolase 16 family.</text>
</comment>
<evidence type="ECO:0000256" key="2">
    <source>
        <dbReference type="SAM" id="SignalP"/>
    </source>
</evidence>
<keyword evidence="6" id="KW-1185">Reference proteome</keyword>
<dbReference type="InterPro" id="IPR000601">
    <property type="entry name" value="PKD_dom"/>
</dbReference>
<keyword evidence="5" id="KW-0378">Hydrolase</keyword>
<name>A0A4S8H9N9_9BACT</name>
<protein>
    <submittedName>
        <fullName evidence="5">Glycosyl hydrolase family protein</fullName>
    </submittedName>
</protein>
<dbReference type="Pfam" id="PF00801">
    <property type="entry name" value="PKD"/>
    <property type="match status" value="1"/>
</dbReference>
<feature type="signal peptide" evidence="2">
    <location>
        <begin position="1"/>
        <end position="23"/>
    </location>
</feature>
<dbReference type="AlphaFoldDB" id="A0A4S8H9N9"/>
<dbReference type="InterPro" id="IPR022409">
    <property type="entry name" value="PKD/Chitinase_dom"/>
</dbReference>
<dbReference type="InterPro" id="IPR050546">
    <property type="entry name" value="Glycosyl_Hydrlase_16"/>
</dbReference>
<dbReference type="SUPFAM" id="SSF49899">
    <property type="entry name" value="Concanavalin A-like lectins/glucanases"/>
    <property type="match status" value="1"/>
</dbReference>
<dbReference type="PROSITE" id="PS50093">
    <property type="entry name" value="PKD"/>
    <property type="match status" value="1"/>
</dbReference>
<organism evidence="5 6">
    <name type="scientific">Niastella caeni</name>
    <dbReference type="NCBI Taxonomy" id="2569763"/>
    <lineage>
        <taxon>Bacteria</taxon>
        <taxon>Pseudomonadati</taxon>
        <taxon>Bacteroidota</taxon>
        <taxon>Chitinophagia</taxon>
        <taxon>Chitinophagales</taxon>
        <taxon>Chitinophagaceae</taxon>
        <taxon>Niastella</taxon>
    </lineage>
</organism>
<feature type="domain" description="GH16" evidence="4">
    <location>
        <begin position="98"/>
        <end position="344"/>
    </location>
</feature>
<dbReference type="SUPFAM" id="SSF49299">
    <property type="entry name" value="PKD domain"/>
    <property type="match status" value="1"/>
</dbReference>
<dbReference type="GO" id="GO:0005975">
    <property type="term" value="P:carbohydrate metabolic process"/>
    <property type="evidence" value="ECO:0007669"/>
    <property type="project" value="InterPro"/>
</dbReference>
<sequence>MMVIKIVKAIGCSLLFISTLACGKKGGDEANNTPPTNLSLTATVSTDKSGHVTFTATATNAISYDFDFGNGVFQLAPSGIVTYRYTASGMYTVNVTAKSAGGQTISKSIQVTVTVEQSVIWADEFDTAGAPNSAKWGYDLGAGGWGNNELQYYTNRTDNAVISNGTLKIIAKAENYNGSAYTSARLLSKDKFSFKYGKIEARAKLPAGVGTWPAIWMLGNNITTAGWPACGEIDIMEHVGKELNKIFGTVHYIGHSGSGGVGNTVTISNATTEFHIYTVEWSATSIRFFVDNQLFHTVNNSSSLPFNQNFFIILNVALGGNFGGPIDPAFSSAAMEIDYIRVYQ</sequence>
<feature type="domain" description="PKD" evidence="3">
    <location>
        <begin position="55"/>
        <end position="120"/>
    </location>
</feature>
<dbReference type="OrthoDB" id="9809583at2"/>
<comment type="caution">
    <text evidence="5">The sequence shown here is derived from an EMBL/GenBank/DDBJ whole genome shotgun (WGS) entry which is preliminary data.</text>
</comment>
<reference evidence="5 6" key="1">
    <citation type="submission" date="2019-04" db="EMBL/GenBank/DDBJ databases">
        <title>Niastella caeni sp. nov., isolated from activated sludge.</title>
        <authorList>
            <person name="Sheng M."/>
        </authorList>
    </citation>
    <scope>NUCLEOTIDE SEQUENCE [LARGE SCALE GENOMIC DNA]</scope>
    <source>
        <strain evidence="5 6">HX-2-15</strain>
    </source>
</reference>
<dbReference type="CDD" id="cd00146">
    <property type="entry name" value="PKD"/>
    <property type="match status" value="1"/>
</dbReference>
<keyword evidence="2" id="KW-0732">Signal</keyword>
<dbReference type="Proteomes" id="UP000306918">
    <property type="component" value="Unassembled WGS sequence"/>
</dbReference>
<proteinExistence type="inferred from homology"/>
<dbReference type="PROSITE" id="PS51257">
    <property type="entry name" value="PROKAR_LIPOPROTEIN"/>
    <property type="match status" value="1"/>
</dbReference>
<evidence type="ECO:0000256" key="1">
    <source>
        <dbReference type="ARBA" id="ARBA00006865"/>
    </source>
</evidence>
<dbReference type="PROSITE" id="PS51762">
    <property type="entry name" value="GH16_2"/>
    <property type="match status" value="1"/>
</dbReference>
<dbReference type="PANTHER" id="PTHR10963">
    <property type="entry name" value="GLYCOSYL HYDROLASE-RELATED"/>
    <property type="match status" value="1"/>
</dbReference>
<dbReference type="EMBL" id="STFF01000013">
    <property type="protein sequence ID" value="THU31610.1"/>
    <property type="molecule type" value="Genomic_DNA"/>
</dbReference>
<dbReference type="InterPro" id="IPR013783">
    <property type="entry name" value="Ig-like_fold"/>
</dbReference>
<dbReference type="Pfam" id="PF00722">
    <property type="entry name" value="Glyco_hydro_16"/>
    <property type="match status" value="1"/>
</dbReference>
<evidence type="ECO:0000259" key="4">
    <source>
        <dbReference type="PROSITE" id="PS51762"/>
    </source>
</evidence>
<dbReference type="GO" id="GO:0004553">
    <property type="term" value="F:hydrolase activity, hydrolyzing O-glycosyl compounds"/>
    <property type="evidence" value="ECO:0007669"/>
    <property type="project" value="InterPro"/>
</dbReference>
<dbReference type="InterPro" id="IPR013320">
    <property type="entry name" value="ConA-like_dom_sf"/>
</dbReference>
<dbReference type="RefSeq" id="WP_136580616.1">
    <property type="nucleotide sequence ID" value="NZ_STFF01000013.1"/>
</dbReference>
<dbReference type="Gene3D" id="2.60.40.10">
    <property type="entry name" value="Immunoglobulins"/>
    <property type="match status" value="1"/>
</dbReference>
<dbReference type="PANTHER" id="PTHR10963:SF55">
    <property type="entry name" value="GLYCOSIDE HYDROLASE FAMILY 16 PROTEIN"/>
    <property type="match status" value="1"/>
</dbReference>
<gene>
    <name evidence="5" type="ORF">FAM09_28725</name>
</gene>